<feature type="region of interest" description="Disordered" evidence="1">
    <location>
        <begin position="258"/>
        <end position="282"/>
    </location>
</feature>
<evidence type="ECO:0000256" key="1">
    <source>
        <dbReference type="SAM" id="MobiDB-lite"/>
    </source>
</evidence>
<keyword evidence="4" id="KW-1185">Reference proteome</keyword>
<dbReference type="PATRIC" id="fig|1705562.3.peg.3878"/>
<sequence>MDQRYVSGLTVVLVVVGVAAFAFTSLWPPQMLASDSGQAYPAGAGPDHINFSALEVHGMNVSHTPQTHWDSYAIVHTEPPDRRLVEGDYYINSTTGEILADRWHNATVYRNGTTYAVIQRADGIPNEHQREQLQSDSAYVYDNTTDAYYRYDPRYGQIAPTNIGRHTEMLKAYTWTAINRTTHHSVPVITYRLSGERDTATTLSPPLNGTLQLGVQDGIIYAFDITLDGDGREYRYTYDVRPETFPDHRWVDTAREVASENATESTARRHSSRSVTSRSSGQ</sequence>
<dbReference type="OrthoDB" id="325674at2157"/>
<feature type="compositionally biased region" description="Low complexity" evidence="1">
    <location>
        <begin position="273"/>
        <end position="282"/>
    </location>
</feature>
<gene>
    <name evidence="3" type="ORF">AMS69_19005</name>
</gene>
<accession>A0A0M9AH77</accession>
<organism evidence="3 4">
    <name type="scientific">Haloarcula rubripromontorii</name>
    <dbReference type="NCBI Taxonomy" id="1705562"/>
    <lineage>
        <taxon>Archaea</taxon>
        <taxon>Methanobacteriati</taxon>
        <taxon>Methanobacteriota</taxon>
        <taxon>Stenosarchaea group</taxon>
        <taxon>Halobacteria</taxon>
        <taxon>Halobacteriales</taxon>
        <taxon>Haloarculaceae</taxon>
        <taxon>Haloarcula</taxon>
    </lineage>
</organism>
<dbReference type="Proteomes" id="UP000037729">
    <property type="component" value="Unassembled WGS sequence"/>
</dbReference>
<dbReference type="AlphaFoldDB" id="A0A0M9AH77"/>
<feature type="transmembrane region" description="Helical" evidence="2">
    <location>
        <begin position="6"/>
        <end position="27"/>
    </location>
</feature>
<keyword evidence="2" id="KW-0472">Membrane</keyword>
<proteinExistence type="predicted"/>
<dbReference type="RefSeq" id="WP_053969601.1">
    <property type="nucleotide sequence ID" value="NZ_LIUF01000012.1"/>
</dbReference>
<comment type="caution">
    <text evidence="3">The sequence shown here is derived from an EMBL/GenBank/DDBJ whole genome shotgun (WGS) entry which is preliminary data.</text>
</comment>
<keyword evidence="2" id="KW-1133">Transmembrane helix</keyword>
<evidence type="ECO:0000313" key="4">
    <source>
        <dbReference type="Proteomes" id="UP000037729"/>
    </source>
</evidence>
<protein>
    <submittedName>
        <fullName evidence="3">Uncharacterized protein</fullName>
    </submittedName>
</protein>
<evidence type="ECO:0000256" key="2">
    <source>
        <dbReference type="SAM" id="Phobius"/>
    </source>
</evidence>
<dbReference type="EMBL" id="LIUF01000012">
    <property type="protein sequence ID" value="KOX91378.1"/>
    <property type="molecule type" value="Genomic_DNA"/>
</dbReference>
<reference evidence="3 4" key="1">
    <citation type="submission" date="2015-08" db="EMBL/GenBank/DDBJ databases">
        <title>Genomes of Isolates from Cabo Rojo, PR.</title>
        <authorList>
            <person name="Sanchez-Nieves R.L."/>
            <person name="Montalvo-Rodriguez R."/>
        </authorList>
    </citation>
    <scope>NUCLEOTIDE SEQUENCE [LARGE SCALE GENOMIC DNA]</scope>
    <source>
        <strain evidence="3 4">SL3</strain>
    </source>
</reference>
<keyword evidence="2" id="KW-0812">Transmembrane</keyword>
<evidence type="ECO:0000313" key="3">
    <source>
        <dbReference type="EMBL" id="KOX91378.1"/>
    </source>
</evidence>
<name>A0A0M9AH77_9EURY</name>